<proteinExistence type="predicted"/>
<dbReference type="Proteomes" id="UP000236731">
    <property type="component" value="Unassembled WGS sequence"/>
</dbReference>
<dbReference type="AlphaFoldDB" id="A0A1H6CSF2"/>
<sequence>MAYNTKYILNYCNRHGKGLRIELQLWDYVGEAFILVNEDQYLLDQDGAYLSTNIDGNYDPQRDKNAIVGGPNPFTLTYKNDIGEKGGAIRATNADMQFYEDILFNIDDLATSDETQIRAVFYMDDQIEWIGFVTPDFFNVKIEENPLITLTASDRIGILKDVEYSVASDITQNVRIIDIVSNILKQTGLSLDINIVCGMYCDQFELFSGDEEFESFEYNNPFYDSWVNEYRFVTNIETMETLNCYDILQAISNQFNCLVTQYKGAWWIINKYDLEQGKGIRFNYNSAGEYQSIERISFREEYFNLIDSGSERTIIPAGAKNTYVLDNGPEMIYPLNASLNSDTVLISDIRYWWGRFSSSSINTFDIPSEYNSNGSIKESYENEVKELLINEGVITTLANDSTNFTPVPSTIPGTSYILESNKFKVVTMDKRKSSFKLNVKGTGKPLTALMIGMFMEIEKSGEPGVKYHFSLVNEISSDGKSFSGNNVFVRVDNINSASNIPVYPFGFENKYNSLNIAVDQDWNIEMHIAAGQMQTYDISTANFFFRIYPNAAYKKNDYNQDLTEVHNILKSVSVTFLNDNQTPKGTVFQSRLTGQFTKPTDERNVMFGDYQTVGQNGFFYKYREDSLSIMYNHAGQMLRTWFTPYDSERNPLLIHSLRQLTYSYGRAHDELKIGFDMDRIDPFAHYAVRCFSDRYIQVNPEDDYLQEKNSRYITTTIGKYLNSKRFVFVEGKIDYLRSHFEGVLAQIRTNEVERQEFIYSYFEQGDIS</sequence>
<reference evidence="2" key="1">
    <citation type="submission" date="2016-10" db="EMBL/GenBank/DDBJ databases">
        <authorList>
            <person name="Varghese N."/>
            <person name="Submissions S."/>
        </authorList>
    </citation>
    <scope>NUCLEOTIDE SEQUENCE [LARGE SCALE GENOMIC DNA]</scope>
    <source>
        <strain evidence="2">DSM 22361</strain>
    </source>
</reference>
<gene>
    <name evidence="1" type="ORF">SAMN05421877_11944</name>
</gene>
<dbReference type="OrthoDB" id="694130at2"/>
<evidence type="ECO:0000313" key="1">
    <source>
        <dbReference type="EMBL" id="SEG75778.1"/>
    </source>
</evidence>
<evidence type="ECO:0000313" key="2">
    <source>
        <dbReference type="Proteomes" id="UP000236731"/>
    </source>
</evidence>
<dbReference type="EMBL" id="FNUT01000019">
    <property type="protein sequence ID" value="SEG75778.1"/>
    <property type="molecule type" value="Genomic_DNA"/>
</dbReference>
<organism evidence="1 2">
    <name type="scientific">Sphingobacterium lactis</name>
    <dbReference type="NCBI Taxonomy" id="797291"/>
    <lineage>
        <taxon>Bacteria</taxon>
        <taxon>Pseudomonadati</taxon>
        <taxon>Bacteroidota</taxon>
        <taxon>Sphingobacteriia</taxon>
        <taxon>Sphingobacteriales</taxon>
        <taxon>Sphingobacteriaceae</taxon>
        <taxon>Sphingobacterium</taxon>
    </lineage>
</organism>
<protein>
    <submittedName>
        <fullName evidence="1">Uncharacterized protein</fullName>
    </submittedName>
</protein>
<name>A0A1H6CSF2_9SPHI</name>
<keyword evidence="2" id="KW-1185">Reference proteome</keyword>
<accession>A0A1H6CSF2</accession>
<dbReference type="RefSeq" id="WP_103908005.1">
    <property type="nucleotide sequence ID" value="NZ_CP049246.1"/>
</dbReference>